<gene>
    <name evidence="6" type="ORF">CAMP_LOCUS7036</name>
</gene>
<feature type="chain" id="PRO_5040192919" description="Transthyretin-like family protein" evidence="5">
    <location>
        <begin position="20"/>
        <end position="134"/>
    </location>
</feature>
<dbReference type="Pfam" id="PF01060">
    <property type="entry name" value="TTR-52"/>
    <property type="match status" value="1"/>
</dbReference>
<comment type="caution">
    <text evidence="6">The sequence shown here is derived from an EMBL/GenBank/DDBJ whole genome shotgun (WGS) entry which is preliminary data.</text>
</comment>
<evidence type="ECO:0000313" key="7">
    <source>
        <dbReference type="Proteomes" id="UP001152747"/>
    </source>
</evidence>
<evidence type="ECO:0000256" key="3">
    <source>
        <dbReference type="ARBA" id="ARBA00022525"/>
    </source>
</evidence>
<dbReference type="PANTHER" id="PTHR21700:SF30">
    <property type="entry name" value="TRANSTHYRETIN-LIKE FAMILY PROTEIN"/>
    <property type="match status" value="1"/>
</dbReference>
<dbReference type="Proteomes" id="UP001152747">
    <property type="component" value="Unassembled WGS sequence"/>
</dbReference>
<evidence type="ECO:0000313" key="6">
    <source>
        <dbReference type="EMBL" id="CAI5444399.1"/>
    </source>
</evidence>
<evidence type="ECO:0000256" key="4">
    <source>
        <dbReference type="ARBA" id="ARBA00022729"/>
    </source>
</evidence>
<dbReference type="InterPro" id="IPR001534">
    <property type="entry name" value="Transthyretin-like"/>
</dbReference>
<keyword evidence="3" id="KW-0964">Secreted</keyword>
<evidence type="ECO:0000256" key="5">
    <source>
        <dbReference type="SAM" id="SignalP"/>
    </source>
</evidence>
<reference evidence="6" key="1">
    <citation type="submission" date="2022-11" db="EMBL/GenBank/DDBJ databases">
        <authorList>
            <person name="Kikuchi T."/>
        </authorList>
    </citation>
    <scope>NUCLEOTIDE SEQUENCE</scope>
    <source>
        <strain evidence="6">PS1010</strain>
    </source>
</reference>
<sequence>MQKSHFFIIFSFLIAKITSDLQKVSIKGTTLCENRRISLKIQLFEEEVTSDALLSEATSSLQGEFDLKGEYSEVGSIEPYLKIIHTCNLKKLGCRRKSIFRIPQHFITAKGDKVYDMRFISLDLNFGEDQEYCS</sequence>
<dbReference type="GO" id="GO:0005576">
    <property type="term" value="C:extracellular region"/>
    <property type="evidence" value="ECO:0007669"/>
    <property type="project" value="UniProtKB-SubCell"/>
</dbReference>
<dbReference type="PANTHER" id="PTHR21700">
    <property type="entry name" value="TRANSTHYRETIN-LIKE FAMILY PROTEIN-RELATED"/>
    <property type="match status" value="1"/>
</dbReference>
<name>A0A9P1MXZ3_9PELO</name>
<evidence type="ECO:0008006" key="8">
    <source>
        <dbReference type="Google" id="ProtNLM"/>
    </source>
</evidence>
<accession>A0A9P1MXZ3</accession>
<comment type="subcellular location">
    <subcellularLocation>
        <location evidence="1">Secreted</location>
    </subcellularLocation>
</comment>
<organism evidence="6 7">
    <name type="scientific">Caenorhabditis angaria</name>
    <dbReference type="NCBI Taxonomy" id="860376"/>
    <lineage>
        <taxon>Eukaryota</taxon>
        <taxon>Metazoa</taxon>
        <taxon>Ecdysozoa</taxon>
        <taxon>Nematoda</taxon>
        <taxon>Chromadorea</taxon>
        <taxon>Rhabditida</taxon>
        <taxon>Rhabditina</taxon>
        <taxon>Rhabditomorpha</taxon>
        <taxon>Rhabditoidea</taxon>
        <taxon>Rhabditidae</taxon>
        <taxon>Peloderinae</taxon>
        <taxon>Caenorhabditis</taxon>
    </lineage>
</organism>
<evidence type="ECO:0000256" key="1">
    <source>
        <dbReference type="ARBA" id="ARBA00004613"/>
    </source>
</evidence>
<evidence type="ECO:0000256" key="2">
    <source>
        <dbReference type="ARBA" id="ARBA00010112"/>
    </source>
</evidence>
<dbReference type="GO" id="GO:0009986">
    <property type="term" value="C:cell surface"/>
    <property type="evidence" value="ECO:0007669"/>
    <property type="project" value="InterPro"/>
</dbReference>
<keyword evidence="7" id="KW-1185">Reference proteome</keyword>
<protein>
    <recommendedName>
        <fullName evidence="8">Transthyretin-like family protein</fullName>
    </recommendedName>
</protein>
<proteinExistence type="inferred from homology"/>
<comment type="similarity">
    <text evidence="2">Belongs to the nematode transthyretin-like family.</text>
</comment>
<dbReference type="InterPro" id="IPR038479">
    <property type="entry name" value="Transthyretin-like_sf"/>
</dbReference>
<dbReference type="Gene3D" id="2.60.40.3330">
    <property type="match status" value="1"/>
</dbReference>
<feature type="signal peptide" evidence="5">
    <location>
        <begin position="1"/>
        <end position="19"/>
    </location>
</feature>
<keyword evidence="4 5" id="KW-0732">Signal</keyword>
<dbReference type="EMBL" id="CANHGI010000003">
    <property type="protein sequence ID" value="CAI5444399.1"/>
    <property type="molecule type" value="Genomic_DNA"/>
</dbReference>
<dbReference type="OrthoDB" id="5826894at2759"/>
<dbReference type="AlphaFoldDB" id="A0A9P1MXZ3"/>